<dbReference type="Gene3D" id="1.50.10.20">
    <property type="match status" value="2"/>
</dbReference>
<evidence type="ECO:0000256" key="8">
    <source>
        <dbReference type="SAM" id="MobiDB-lite"/>
    </source>
</evidence>
<gene>
    <name evidence="11" type="ORF">BDV95DRAFT_637781</name>
</gene>
<dbReference type="NCBIfam" id="TIGR01787">
    <property type="entry name" value="squalene_cyclas"/>
    <property type="match status" value="1"/>
</dbReference>
<keyword evidence="12" id="KW-1185">Reference proteome</keyword>
<dbReference type="EMBL" id="JAADJZ010000012">
    <property type="protein sequence ID" value="KAF2871194.1"/>
    <property type="molecule type" value="Genomic_DNA"/>
</dbReference>
<dbReference type="GO" id="GO:0016104">
    <property type="term" value="P:triterpenoid biosynthetic process"/>
    <property type="evidence" value="ECO:0007669"/>
    <property type="project" value="InterPro"/>
</dbReference>
<dbReference type="PANTHER" id="PTHR11764">
    <property type="entry name" value="TERPENE CYCLASE/MUTASE FAMILY MEMBER"/>
    <property type="match status" value="1"/>
</dbReference>
<feature type="region of interest" description="Disordered" evidence="8">
    <location>
        <begin position="1"/>
        <end position="26"/>
    </location>
</feature>
<dbReference type="PROSITE" id="PS01074">
    <property type="entry name" value="TERPENE_SYNTHASES"/>
    <property type="match status" value="1"/>
</dbReference>
<evidence type="ECO:0000313" key="11">
    <source>
        <dbReference type="EMBL" id="KAF2871194.1"/>
    </source>
</evidence>
<keyword evidence="6 7" id="KW-0413">Isomerase</keyword>
<evidence type="ECO:0000256" key="3">
    <source>
        <dbReference type="ARBA" id="ARBA00022737"/>
    </source>
</evidence>
<dbReference type="InterPro" id="IPR002365">
    <property type="entry name" value="Terpene_synthase_CS"/>
</dbReference>
<feature type="domain" description="Squalene cyclase N-terminal" evidence="10">
    <location>
        <begin position="109"/>
        <end position="303"/>
    </location>
</feature>
<accession>A0A7C8I5A9</accession>
<keyword evidence="4" id="KW-0752">Steroid biosynthesis</keyword>
<dbReference type="Gene3D" id="6.20.120.20">
    <property type="match status" value="1"/>
</dbReference>
<dbReference type="Proteomes" id="UP000481861">
    <property type="component" value="Unassembled WGS sequence"/>
</dbReference>
<keyword evidence="2" id="KW-0444">Lipid biosynthesis</keyword>
<dbReference type="EC" id="5.4.99.-" evidence="7"/>
<keyword evidence="3" id="KW-0677">Repeat</keyword>
<comment type="caution">
    <text evidence="11">The sequence shown here is derived from an EMBL/GenBank/DDBJ whole genome shotgun (WGS) entry which is preliminary data.</text>
</comment>
<protein>
    <recommendedName>
        <fullName evidence="7">Terpene cyclase/mutase family member</fullName>
        <ecNumber evidence="7">5.4.99.-</ecNumber>
    </recommendedName>
</protein>
<sequence>MSTTQSAIRVQANGTHKRGGANGRANGSIIANGGVTALKDQKTDYTRWRLKNERGCQTWHYLETEEEVREWPQSTADKYWLGLDTEQPDLPPARTPFEAAENGLTFFSQLQLPAGNWACEYGGPMFLLPGLVITWYVTETPILESYAIEIKAYLFARQHPEDGGWGLHIEGVSSVFGTALNYTCLRLLGVEPDDPRMVKAREMLWKLGGALNGPHWAKWWLSVLGVLEWDVVNPVPPELWLLPDWVPIHPWRWWIHMRQVFLPMSYIYSKKWSYPLNDLTRQLRAELLTQPFDSITFAHHRNDIAPADNYHPKSWILLVLFWFLAHLWMPLLRPQWLVKRAEAHAWWLIVAEDENTNYANLGPVNGPMNTLCSYIHSGPDSFAFREHLKTLHEFMWMKSEGMLMNGTNGVQVWDTAFATLAICEAGFATSPKWQPMLTRVLDFFDDQQLAAECRDQRACYRQQRRGGWPFSTAKQGYVVSDCTAEALKCVLLLQNTPGYPTRLPPARLYAAIDVLLTMQNRTGGCASYEPTRGSPLLEHLNAAEVFGRIMIEYDYPECTTAVVTALQLFSQHHPAYRAAEIAAFTARAIAYIRAAQRPDGSWYGSWGICFTYAAMFALEALASVGDTYASGSPHVHRACTFLLSHQNPDGGWGETYRSCETGTYSPHSTSQVVQTAWAVIALLEAGYPDRGPVERGVRLIMARQKRNGEWPQEAIEGVFNKSCMISYPNYKFIFPIRALGLWAGRVLCKFVRYIHYALLYYTILYYTIHTIC</sequence>
<evidence type="ECO:0000313" key="12">
    <source>
        <dbReference type="Proteomes" id="UP000481861"/>
    </source>
</evidence>
<proteinExistence type="inferred from homology"/>
<dbReference type="CDD" id="cd02892">
    <property type="entry name" value="SQCY_1"/>
    <property type="match status" value="1"/>
</dbReference>
<evidence type="ECO:0000256" key="2">
    <source>
        <dbReference type="ARBA" id="ARBA00022516"/>
    </source>
</evidence>
<evidence type="ECO:0000256" key="6">
    <source>
        <dbReference type="ARBA" id="ARBA00023235"/>
    </source>
</evidence>
<dbReference type="InterPro" id="IPR032697">
    <property type="entry name" value="SQ_cyclase_N"/>
</dbReference>
<dbReference type="GO" id="GO:0005811">
    <property type="term" value="C:lipid droplet"/>
    <property type="evidence" value="ECO:0007669"/>
    <property type="project" value="InterPro"/>
</dbReference>
<keyword evidence="5" id="KW-0443">Lipid metabolism</keyword>
<dbReference type="InterPro" id="IPR008930">
    <property type="entry name" value="Terpenoid_cyclase/PrenylTrfase"/>
</dbReference>
<feature type="domain" description="Squalene cyclase C-terminal" evidence="9">
    <location>
        <begin position="412"/>
        <end position="740"/>
    </location>
</feature>
<dbReference type="Pfam" id="PF13243">
    <property type="entry name" value="SQHop_cyclase_C"/>
    <property type="match status" value="1"/>
</dbReference>
<dbReference type="GO" id="GO:0000250">
    <property type="term" value="F:lanosterol synthase activity"/>
    <property type="evidence" value="ECO:0007669"/>
    <property type="project" value="TreeGrafter"/>
</dbReference>
<feature type="compositionally biased region" description="Polar residues" evidence="8">
    <location>
        <begin position="1"/>
        <end position="14"/>
    </location>
</feature>
<comment type="similarity">
    <text evidence="1 7">Belongs to the terpene cyclase/mutase family.</text>
</comment>
<dbReference type="PANTHER" id="PTHR11764:SF20">
    <property type="entry name" value="LANOSTEROL SYNTHASE"/>
    <property type="match status" value="1"/>
</dbReference>
<dbReference type="OrthoDB" id="21502at2759"/>
<dbReference type="GO" id="GO:0006696">
    <property type="term" value="P:ergosterol biosynthetic process"/>
    <property type="evidence" value="ECO:0007669"/>
    <property type="project" value="TreeGrafter"/>
</dbReference>
<evidence type="ECO:0000256" key="1">
    <source>
        <dbReference type="ARBA" id="ARBA00009755"/>
    </source>
</evidence>
<name>A0A7C8I5A9_9PLEO</name>
<dbReference type="InterPro" id="IPR032696">
    <property type="entry name" value="SQ_cyclase_C"/>
</dbReference>
<reference evidence="11 12" key="1">
    <citation type="submission" date="2020-01" db="EMBL/GenBank/DDBJ databases">
        <authorList>
            <consortium name="DOE Joint Genome Institute"/>
            <person name="Haridas S."/>
            <person name="Albert R."/>
            <person name="Binder M."/>
            <person name="Bloem J."/>
            <person name="Labutti K."/>
            <person name="Salamov A."/>
            <person name="Andreopoulos B."/>
            <person name="Baker S.E."/>
            <person name="Barry K."/>
            <person name="Bills G."/>
            <person name="Bluhm B.H."/>
            <person name="Cannon C."/>
            <person name="Castanera R."/>
            <person name="Culley D.E."/>
            <person name="Daum C."/>
            <person name="Ezra D."/>
            <person name="Gonzalez J.B."/>
            <person name="Henrissat B."/>
            <person name="Kuo A."/>
            <person name="Liang C."/>
            <person name="Lipzen A."/>
            <person name="Lutzoni F."/>
            <person name="Magnuson J."/>
            <person name="Mondo S."/>
            <person name="Nolan M."/>
            <person name="Ohm R."/>
            <person name="Pangilinan J."/>
            <person name="Park H.-J.H."/>
            <person name="Ramirez L."/>
            <person name="Alfaro M."/>
            <person name="Sun H."/>
            <person name="Tritt A."/>
            <person name="Yoshinaga Y."/>
            <person name="Zwiers L.-H.L."/>
            <person name="Turgeon B.G."/>
            <person name="Goodwin S.B."/>
            <person name="Spatafora J.W."/>
            <person name="Crous P.W."/>
            <person name="Grigoriev I.V."/>
        </authorList>
    </citation>
    <scope>NUCLEOTIDE SEQUENCE [LARGE SCALE GENOMIC DNA]</scope>
    <source>
        <strain evidence="11 12">CBS 611.86</strain>
    </source>
</reference>
<evidence type="ECO:0000256" key="7">
    <source>
        <dbReference type="RuleBase" id="RU362003"/>
    </source>
</evidence>
<dbReference type="SFLD" id="SFLDG01016">
    <property type="entry name" value="Prenyltransferase_Like_2"/>
    <property type="match status" value="1"/>
</dbReference>
<evidence type="ECO:0000256" key="4">
    <source>
        <dbReference type="ARBA" id="ARBA00022955"/>
    </source>
</evidence>
<evidence type="ECO:0000259" key="9">
    <source>
        <dbReference type="Pfam" id="PF13243"/>
    </source>
</evidence>
<dbReference type="SUPFAM" id="SSF48239">
    <property type="entry name" value="Terpenoid cyclases/Protein prenyltransferases"/>
    <property type="match status" value="2"/>
</dbReference>
<evidence type="ECO:0000256" key="5">
    <source>
        <dbReference type="ARBA" id="ARBA00023098"/>
    </source>
</evidence>
<dbReference type="Pfam" id="PF13249">
    <property type="entry name" value="SQHop_cyclase_N"/>
    <property type="match status" value="1"/>
</dbReference>
<dbReference type="InterPro" id="IPR018333">
    <property type="entry name" value="Squalene_cyclase"/>
</dbReference>
<evidence type="ECO:0000259" key="10">
    <source>
        <dbReference type="Pfam" id="PF13249"/>
    </source>
</evidence>
<organism evidence="11 12">
    <name type="scientific">Massariosphaeria phaeospora</name>
    <dbReference type="NCBI Taxonomy" id="100035"/>
    <lineage>
        <taxon>Eukaryota</taxon>
        <taxon>Fungi</taxon>
        <taxon>Dikarya</taxon>
        <taxon>Ascomycota</taxon>
        <taxon>Pezizomycotina</taxon>
        <taxon>Dothideomycetes</taxon>
        <taxon>Pleosporomycetidae</taxon>
        <taxon>Pleosporales</taxon>
        <taxon>Pleosporales incertae sedis</taxon>
        <taxon>Massariosphaeria</taxon>
    </lineage>
</organism>
<dbReference type="FunFam" id="1.50.10.20:FF:000003">
    <property type="entry name" value="Terpene cyclase/mutase family member"/>
    <property type="match status" value="1"/>
</dbReference>
<dbReference type="AlphaFoldDB" id="A0A7C8I5A9"/>